<accession>A0A5A5TIY0</accession>
<dbReference type="CDD" id="cd11297">
    <property type="entry name" value="PIN_LabA-like_N_1"/>
    <property type="match status" value="1"/>
</dbReference>
<sequence>MVGLSHFPKMVDKKQQRGGDRKGKAIVVMKQPQGRPEWHRFWDEQGGTAQVAVLIDGDGITYKYIDTILSEAMELGPLLVPRVFGNWDMPTLQGWQRLLIPYRLERRHHHQVAPGKNATDIALVIDVLELVYQYGVRLFCLAFADSDYTPLVSHLRSLGCTVRCLGLTKSVPASFKADPGFVLLDQREAPRTLTAESGMDRTSTTVTIDMPTLEMHVIAAYDHLAHGKKIWVTVPDVETQMKTLHPLFDPKQYGHRNFSKLVKARFAALFEVRPHPSQQHIQALRRRG</sequence>
<dbReference type="Pfam" id="PF12872">
    <property type="entry name" value="OST-HTH"/>
    <property type="match status" value="1"/>
</dbReference>
<dbReference type="Gene3D" id="3.30.420.610">
    <property type="entry name" value="LOTUS domain-like"/>
    <property type="match status" value="1"/>
</dbReference>
<reference evidence="2 3" key="1">
    <citation type="submission" date="2019-01" db="EMBL/GenBank/DDBJ databases">
        <title>Draft genome sequence of Dictyobacter sp. Uno17.</title>
        <authorList>
            <person name="Wang C.M."/>
            <person name="Zheng Y."/>
            <person name="Sakai Y."/>
            <person name="Abe K."/>
            <person name="Yokota A."/>
            <person name="Yabe S."/>
        </authorList>
    </citation>
    <scope>NUCLEOTIDE SEQUENCE [LARGE SCALE GENOMIC DNA]</scope>
    <source>
        <strain evidence="2 3">Uno17</strain>
    </source>
</reference>
<dbReference type="OrthoDB" id="2379772at2"/>
<evidence type="ECO:0000313" key="2">
    <source>
        <dbReference type="EMBL" id="GCF11185.1"/>
    </source>
</evidence>
<organism evidence="2 3">
    <name type="scientific">Dictyobacter arantiisoli</name>
    <dbReference type="NCBI Taxonomy" id="2014874"/>
    <lineage>
        <taxon>Bacteria</taxon>
        <taxon>Bacillati</taxon>
        <taxon>Chloroflexota</taxon>
        <taxon>Ktedonobacteria</taxon>
        <taxon>Ktedonobacterales</taxon>
        <taxon>Dictyobacteraceae</taxon>
        <taxon>Dictyobacter</taxon>
    </lineage>
</organism>
<dbReference type="InterPro" id="IPR021139">
    <property type="entry name" value="NYN"/>
</dbReference>
<name>A0A5A5TIY0_9CHLR</name>
<comment type="caution">
    <text evidence="2">The sequence shown here is derived from an EMBL/GenBank/DDBJ whole genome shotgun (WGS) entry which is preliminary data.</text>
</comment>
<dbReference type="EMBL" id="BIXY01000098">
    <property type="protein sequence ID" value="GCF11185.1"/>
    <property type="molecule type" value="Genomic_DNA"/>
</dbReference>
<dbReference type="Pfam" id="PF01936">
    <property type="entry name" value="NYN"/>
    <property type="match status" value="1"/>
</dbReference>
<dbReference type="PANTHER" id="PTHR35811:SF1">
    <property type="entry name" value="HTH OST-TYPE DOMAIN-CONTAINING PROTEIN"/>
    <property type="match status" value="1"/>
</dbReference>
<dbReference type="Proteomes" id="UP000322530">
    <property type="component" value="Unassembled WGS sequence"/>
</dbReference>
<proteinExistence type="predicted"/>
<dbReference type="InterPro" id="IPR041966">
    <property type="entry name" value="LOTUS-like"/>
</dbReference>
<dbReference type="AlphaFoldDB" id="A0A5A5TIY0"/>
<evidence type="ECO:0000313" key="3">
    <source>
        <dbReference type="Proteomes" id="UP000322530"/>
    </source>
</evidence>
<dbReference type="PANTHER" id="PTHR35811">
    <property type="entry name" value="SLR1870 PROTEIN"/>
    <property type="match status" value="1"/>
</dbReference>
<dbReference type="InterPro" id="IPR025605">
    <property type="entry name" value="OST-HTH/LOTUS_dom"/>
</dbReference>
<dbReference type="CDD" id="cd10146">
    <property type="entry name" value="LabA_like_C"/>
    <property type="match status" value="1"/>
</dbReference>
<dbReference type="GO" id="GO:0004540">
    <property type="term" value="F:RNA nuclease activity"/>
    <property type="evidence" value="ECO:0007669"/>
    <property type="project" value="InterPro"/>
</dbReference>
<feature type="domain" description="HTH OST-type" evidence="1">
    <location>
        <begin position="209"/>
        <end position="286"/>
    </location>
</feature>
<keyword evidence="3" id="KW-1185">Reference proteome</keyword>
<evidence type="ECO:0000259" key="1">
    <source>
        <dbReference type="PROSITE" id="PS51644"/>
    </source>
</evidence>
<dbReference type="PROSITE" id="PS51644">
    <property type="entry name" value="HTH_OST"/>
    <property type="match status" value="1"/>
</dbReference>
<gene>
    <name evidence="2" type="ORF">KDI_47490</name>
</gene>
<dbReference type="Gene3D" id="3.40.50.1010">
    <property type="entry name" value="5'-nuclease"/>
    <property type="match status" value="1"/>
</dbReference>
<protein>
    <recommendedName>
        <fullName evidence="1">HTH OST-type domain-containing protein</fullName>
    </recommendedName>
</protein>